<name>A0A258FG04_9CAUL</name>
<protein>
    <submittedName>
        <fullName evidence="1">Uncharacterized protein</fullName>
    </submittedName>
</protein>
<dbReference type="AlphaFoldDB" id="A0A258FG04"/>
<comment type="caution">
    <text evidence="1">The sequence shown here is derived from an EMBL/GenBank/DDBJ whole genome shotgun (WGS) entry which is preliminary data.</text>
</comment>
<accession>A0A258FG04</accession>
<proteinExistence type="predicted"/>
<dbReference type="EMBL" id="NCEB01000036">
    <property type="protein sequence ID" value="OYX31039.1"/>
    <property type="molecule type" value="Genomic_DNA"/>
</dbReference>
<gene>
    <name evidence="1" type="ORF">B7Z01_13150</name>
</gene>
<evidence type="ECO:0000313" key="1">
    <source>
        <dbReference type="EMBL" id="OYX31039.1"/>
    </source>
</evidence>
<reference evidence="1 2" key="1">
    <citation type="submission" date="2017-03" db="EMBL/GenBank/DDBJ databases">
        <title>Lifting the veil on microbial sulfur biogeochemistry in mining wastewaters.</title>
        <authorList>
            <person name="Kantor R.S."/>
            <person name="Colenbrander Nelson T."/>
            <person name="Marshall S."/>
            <person name="Bennett D."/>
            <person name="Apte S."/>
            <person name="Camacho D."/>
            <person name="Thomas B.C."/>
            <person name="Warren L.A."/>
            <person name="Banfield J.F."/>
        </authorList>
    </citation>
    <scope>NUCLEOTIDE SEQUENCE [LARGE SCALE GENOMIC DNA]</scope>
    <source>
        <strain evidence="1">32-69-9</strain>
    </source>
</reference>
<organism evidence="1 2">
    <name type="scientific">Brevundimonas subvibrioides</name>
    <dbReference type="NCBI Taxonomy" id="74313"/>
    <lineage>
        <taxon>Bacteria</taxon>
        <taxon>Pseudomonadati</taxon>
        <taxon>Pseudomonadota</taxon>
        <taxon>Alphaproteobacteria</taxon>
        <taxon>Caulobacterales</taxon>
        <taxon>Caulobacteraceae</taxon>
        <taxon>Brevundimonas</taxon>
    </lineage>
</organism>
<sequence length="193" mass="21363">MSDLISKRTRNAFREALVGWTISEIQTEFDNEGFTPNLNHDPGVSGMRRGLVEQIYQAIDFGDHRDVSRLLEVYQTVVATIRRDQPDLAGTLIDHLHRDGVDTEGPSFRLRSNTPAALRPLHAVAQALTAAQVHAQIARIDASIDRDPALAIGTAKELVETICKTILSDVGDEPRNMDLGDLVKRTTQRLSLT</sequence>
<dbReference type="Proteomes" id="UP000215595">
    <property type="component" value="Unassembled WGS sequence"/>
</dbReference>
<evidence type="ECO:0000313" key="2">
    <source>
        <dbReference type="Proteomes" id="UP000215595"/>
    </source>
</evidence>